<accession>A0AAJ1R141</accession>
<evidence type="ECO:0000313" key="1">
    <source>
        <dbReference type="EMBL" id="MDN4011563.1"/>
    </source>
</evidence>
<dbReference type="AlphaFoldDB" id="A0AAJ1R141"/>
<protein>
    <submittedName>
        <fullName evidence="1">Uncharacterized protein</fullName>
    </submittedName>
</protein>
<gene>
    <name evidence="1" type="ORF">QX233_03745</name>
</gene>
<organism evidence="1 2">
    <name type="scientific">Chryseobacterium gambrini</name>
    <dbReference type="NCBI Taxonomy" id="373672"/>
    <lineage>
        <taxon>Bacteria</taxon>
        <taxon>Pseudomonadati</taxon>
        <taxon>Bacteroidota</taxon>
        <taxon>Flavobacteriia</taxon>
        <taxon>Flavobacteriales</taxon>
        <taxon>Weeksellaceae</taxon>
        <taxon>Chryseobacterium group</taxon>
        <taxon>Chryseobacterium</taxon>
    </lineage>
</organism>
<dbReference type="Proteomes" id="UP001225933">
    <property type="component" value="Unassembled WGS sequence"/>
</dbReference>
<dbReference type="RefSeq" id="WP_214589818.1">
    <property type="nucleotide sequence ID" value="NZ_JAUHGV010000003.1"/>
</dbReference>
<sequence>MKEFTIVRGLFDTRKRSLIIDDNFIKFENKDQKNDLFTIIKKEDIAGIRYGIHFIDGYKFTIGREYQIFIRNKSDKELKIFFKLFYRRKLDEKHQLYCDIVDELWEKFINEIVHNYLSKYRNNEKINISGIEIDEDRIRFNKKEILFEDLELKQYRHHFMIFSKEDNYNNKMLYYLKDKDAVILFSVLKTIIKDEQLRTKEISDRKVSGA</sequence>
<proteinExistence type="predicted"/>
<reference evidence="1" key="1">
    <citation type="submission" date="2023-06" db="EMBL/GenBank/DDBJ databases">
        <title>Two Chryseobacterium gambrini strains from China.</title>
        <authorList>
            <person name="Zeng J."/>
            <person name="Wu Y."/>
        </authorList>
    </citation>
    <scope>NUCLEOTIDE SEQUENCE</scope>
    <source>
        <strain evidence="1">SQ219</strain>
    </source>
</reference>
<name>A0AAJ1R141_9FLAO</name>
<comment type="caution">
    <text evidence="1">The sequence shown here is derived from an EMBL/GenBank/DDBJ whole genome shotgun (WGS) entry which is preliminary data.</text>
</comment>
<dbReference type="EMBL" id="JAUHGV010000003">
    <property type="protein sequence ID" value="MDN4011563.1"/>
    <property type="molecule type" value="Genomic_DNA"/>
</dbReference>
<evidence type="ECO:0000313" key="2">
    <source>
        <dbReference type="Proteomes" id="UP001225933"/>
    </source>
</evidence>